<evidence type="ECO:0000313" key="1">
    <source>
        <dbReference type="EMBL" id="MPC45449.1"/>
    </source>
</evidence>
<organism evidence="1 2">
    <name type="scientific">Portunus trituberculatus</name>
    <name type="common">Swimming crab</name>
    <name type="synonym">Neptunus trituberculatus</name>
    <dbReference type="NCBI Taxonomy" id="210409"/>
    <lineage>
        <taxon>Eukaryota</taxon>
        <taxon>Metazoa</taxon>
        <taxon>Ecdysozoa</taxon>
        <taxon>Arthropoda</taxon>
        <taxon>Crustacea</taxon>
        <taxon>Multicrustacea</taxon>
        <taxon>Malacostraca</taxon>
        <taxon>Eumalacostraca</taxon>
        <taxon>Eucarida</taxon>
        <taxon>Decapoda</taxon>
        <taxon>Pleocyemata</taxon>
        <taxon>Brachyura</taxon>
        <taxon>Eubrachyura</taxon>
        <taxon>Portunoidea</taxon>
        <taxon>Portunidae</taxon>
        <taxon>Portuninae</taxon>
        <taxon>Portunus</taxon>
    </lineage>
</organism>
<sequence>MRLSIEGAKSVIRLSCVGVARLAVVSVRTSHCYKSILNEGDVCKCASQGSVTNQETGKRERCLKVYRSKKCTKSRDRSKWEMFGSVPLKEVYQIKGQEQVGDIWKCTDQGNVPGLQAHGFESCPRSECRLGFFTRGNGFLAGGL</sequence>
<comment type="caution">
    <text evidence="1">The sequence shown here is derived from an EMBL/GenBank/DDBJ whole genome shotgun (WGS) entry which is preliminary data.</text>
</comment>
<protein>
    <submittedName>
        <fullName evidence="1">Uncharacterized protein</fullName>
    </submittedName>
</protein>
<accession>A0A5B7FJV8</accession>
<keyword evidence="2" id="KW-1185">Reference proteome</keyword>
<proteinExistence type="predicted"/>
<dbReference type="AlphaFoldDB" id="A0A5B7FJV8"/>
<name>A0A5B7FJV8_PORTR</name>
<reference evidence="1 2" key="1">
    <citation type="submission" date="2019-05" db="EMBL/GenBank/DDBJ databases">
        <title>Another draft genome of Portunus trituberculatus and its Hox gene families provides insights of decapod evolution.</title>
        <authorList>
            <person name="Jeong J.-H."/>
            <person name="Song I."/>
            <person name="Kim S."/>
            <person name="Choi T."/>
            <person name="Kim D."/>
            <person name="Ryu S."/>
            <person name="Kim W."/>
        </authorList>
    </citation>
    <scope>NUCLEOTIDE SEQUENCE [LARGE SCALE GENOMIC DNA]</scope>
    <source>
        <tissue evidence="1">Muscle</tissue>
    </source>
</reference>
<gene>
    <name evidence="1" type="ORF">E2C01_039148</name>
</gene>
<dbReference type="EMBL" id="VSRR010006736">
    <property type="protein sequence ID" value="MPC45449.1"/>
    <property type="molecule type" value="Genomic_DNA"/>
</dbReference>
<dbReference type="Proteomes" id="UP000324222">
    <property type="component" value="Unassembled WGS sequence"/>
</dbReference>
<evidence type="ECO:0000313" key="2">
    <source>
        <dbReference type="Proteomes" id="UP000324222"/>
    </source>
</evidence>